<sequence>MMAADGEGSAIRIEAGITEHAVSIKAGIKLRFGDKRIDPPGTGGQSSMPWCRIGMRICVPSRPANPRLDASEGTCHTLKLLALSIEQRLESLLFTGVDNAFVRMHNTHNSTQMEASHKQELTANADKWLCHELLRKMFREEQSYDRCPVRGKAFHVEQFASA</sequence>
<organism evidence="1 2">
    <name type="scientific">Acidicapsa dinghuensis</name>
    <dbReference type="NCBI Taxonomy" id="2218256"/>
    <lineage>
        <taxon>Bacteria</taxon>
        <taxon>Pseudomonadati</taxon>
        <taxon>Acidobacteriota</taxon>
        <taxon>Terriglobia</taxon>
        <taxon>Terriglobales</taxon>
        <taxon>Acidobacteriaceae</taxon>
        <taxon>Acidicapsa</taxon>
    </lineage>
</organism>
<evidence type="ECO:0000313" key="1">
    <source>
        <dbReference type="EMBL" id="MFC5861340.1"/>
    </source>
</evidence>
<accession>A0ABW1EDP0</accession>
<dbReference type="RefSeq" id="WP_263333896.1">
    <property type="nucleotide sequence ID" value="NZ_JAGSYH010000002.1"/>
</dbReference>
<proteinExistence type="predicted"/>
<dbReference type="Proteomes" id="UP001596091">
    <property type="component" value="Unassembled WGS sequence"/>
</dbReference>
<evidence type="ECO:0000313" key="2">
    <source>
        <dbReference type="Proteomes" id="UP001596091"/>
    </source>
</evidence>
<gene>
    <name evidence="1" type="ORF">ACFPT7_03455</name>
</gene>
<protein>
    <submittedName>
        <fullName evidence="1">Uncharacterized protein</fullName>
    </submittedName>
</protein>
<name>A0ABW1EDP0_9BACT</name>
<reference evidence="2" key="1">
    <citation type="journal article" date="2019" name="Int. J. Syst. Evol. Microbiol.">
        <title>The Global Catalogue of Microorganisms (GCM) 10K type strain sequencing project: providing services to taxonomists for standard genome sequencing and annotation.</title>
        <authorList>
            <consortium name="The Broad Institute Genomics Platform"/>
            <consortium name="The Broad Institute Genome Sequencing Center for Infectious Disease"/>
            <person name="Wu L."/>
            <person name="Ma J."/>
        </authorList>
    </citation>
    <scope>NUCLEOTIDE SEQUENCE [LARGE SCALE GENOMIC DNA]</scope>
    <source>
        <strain evidence="2">JCM 4087</strain>
    </source>
</reference>
<keyword evidence="2" id="KW-1185">Reference proteome</keyword>
<comment type="caution">
    <text evidence="1">The sequence shown here is derived from an EMBL/GenBank/DDBJ whole genome shotgun (WGS) entry which is preliminary data.</text>
</comment>
<dbReference type="EMBL" id="JBHSPH010000001">
    <property type="protein sequence ID" value="MFC5861340.1"/>
    <property type="molecule type" value="Genomic_DNA"/>
</dbReference>